<accession>A0A0F9KRY3</accession>
<dbReference type="InterPro" id="IPR024930">
    <property type="entry name" value="Skp_dom_sf"/>
</dbReference>
<sequence>MKIKRFILSLILLLICSSSLFAIESKSVIGVVNFMTCLTDSKYGKNEQEQLENIKKQWSSLIEETEKELGDVSAKFEDQDYLDGLSPEAEEELKMKQGALNQDLAKYQNQLYQILNQANYFFIQKMSSNISKASESIAENKKLDLVLNKEACFYNNPKIDITEYVIKEMDKKFLSIKDLLYKGLYSEKKKETYLAYKEIYNQGSKTKSIKIFPLFNIIS</sequence>
<evidence type="ECO:0000256" key="3">
    <source>
        <dbReference type="SAM" id="Coils"/>
    </source>
</evidence>
<keyword evidence="3" id="KW-0175">Coiled coil</keyword>
<evidence type="ECO:0000313" key="4">
    <source>
        <dbReference type="EMBL" id="KKM85004.1"/>
    </source>
</evidence>
<evidence type="ECO:0000256" key="2">
    <source>
        <dbReference type="ARBA" id="ARBA00022729"/>
    </source>
</evidence>
<dbReference type="SUPFAM" id="SSF111384">
    <property type="entry name" value="OmpH-like"/>
    <property type="match status" value="1"/>
</dbReference>
<dbReference type="Pfam" id="PF03938">
    <property type="entry name" value="OmpH"/>
    <property type="match status" value="1"/>
</dbReference>
<comment type="similarity">
    <text evidence="1">Belongs to the Skp family.</text>
</comment>
<dbReference type="GO" id="GO:0051082">
    <property type="term" value="F:unfolded protein binding"/>
    <property type="evidence" value="ECO:0007669"/>
    <property type="project" value="InterPro"/>
</dbReference>
<dbReference type="Gene3D" id="3.30.910.20">
    <property type="entry name" value="Skp domain"/>
    <property type="match status" value="1"/>
</dbReference>
<dbReference type="InterPro" id="IPR005632">
    <property type="entry name" value="Chaperone_Skp"/>
</dbReference>
<gene>
    <name evidence="4" type="ORF">LCGC14_1293500</name>
</gene>
<organism evidence="4">
    <name type="scientific">marine sediment metagenome</name>
    <dbReference type="NCBI Taxonomy" id="412755"/>
    <lineage>
        <taxon>unclassified sequences</taxon>
        <taxon>metagenomes</taxon>
        <taxon>ecological metagenomes</taxon>
    </lineage>
</organism>
<protein>
    <submittedName>
        <fullName evidence="4">Uncharacterized protein</fullName>
    </submittedName>
</protein>
<dbReference type="AlphaFoldDB" id="A0A0F9KRY3"/>
<dbReference type="PANTHER" id="PTHR35089:SF1">
    <property type="entry name" value="CHAPERONE PROTEIN SKP"/>
    <property type="match status" value="1"/>
</dbReference>
<comment type="caution">
    <text evidence="4">The sequence shown here is derived from an EMBL/GenBank/DDBJ whole genome shotgun (WGS) entry which is preliminary data.</text>
</comment>
<feature type="non-terminal residue" evidence="4">
    <location>
        <position position="219"/>
    </location>
</feature>
<dbReference type="EMBL" id="LAZR01007478">
    <property type="protein sequence ID" value="KKM85004.1"/>
    <property type="molecule type" value="Genomic_DNA"/>
</dbReference>
<dbReference type="GO" id="GO:0050821">
    <property type="term" value="P:protein stabilization"/>
    <property type="evidence" value="ECO:0007669"/>
    <property type="project" value="TreeGrafter"/>
</dbReference>
<feature type="coiled-coil region" evidence="3">
    <location>
        <begin position="48"/>
        <end position="110"/>
    </location>
</feature>
<dbReference type="SMART" id="SM00935">
    <property type="entry name" value="OmpH"/>
    <property type="match status" value="1"/>
</dbReference>
<keyword evidence="2" id="KW-0732">Signal</keyword>
<evidence type="ECO:0000256" key="1">
    <source>
        <dbReference type="ARBA" id="ARBA00009091"/>
    </source>
</evidence>
<proteinExistence type="inferred from homology"/>
<dbReference type="GO" id="GO:0005829">
    <property type="term" value="C:cytosol"/>
    <property type="evidence" value="ECO:0007669"/>
    <property type="project" value="TreeGrafter"/>
</dbReference>
<reference evidence="4" key="1">
    <citation type="journal article" date="2015" name="Nature">
        <title>Complex archaea that bridge the gap between prokaryotes and eukaryotes.</title>
        <authorList>
            <person name="Spang A."/>
            <person name="Saw J.H."/>
            <person name="Jorgensen S.L."/>
            <person name="Zaremba-Niedzwiedzka K."/>
            <person name="Martijn J."/>
            <person name="Lind A.E."/>
            <person name="van Eijk R."/>
            <person name="Schleper C."/>
            <person name="Guy L."/>
            <person name="Ettema T.J."/>
        </authorList>
    </citation>
    <scope>NUCLEOTIDE SEQUENCE</scope>
</reference>
<name>A0A0F9KRY3_9ZZZZ</name>
<dbReference type="PANTHER" id="PTHR35089">
    <property type="entry name" value="CHAPERONE PROTEIN SKP"/>
    <property type="match status" value="1"/>
</dbReference>